<keyword evidence="12" id="KW-0325">Glycoprotein</keyword>
<evidence type="ECO:0000259" key="19">
    <source>
        <dbReference type="Pfam" id="PF02931"/>
    </source>
</evidence>
<keyword evidence="10" id="KW-0675">Receptor</keyword>
<protein>
    <submittedName>
        <fullName evidence="21">Uncharacterized protein</fullName>
    </submittedName>
</protein>
<dbReference type="InterPro" id="IPR036734">
    <property type="entry name" value="Neur_chan_lig-bd_sf"/>
</dbReference>
<dbReference type="PROSITE" id="PS00236">
    <property type="entry name" value="NEUROTR_ION_CHANNEL"/>
    <property type="match status" value="1"/>
</dbReference>
<dbReference type="SUPFAM" id="SSF63712">
    <property type="entry name" value="Nicotinic receptor ligand binding domain-like"/>
    <property type="match status" value="1"/>
</dbReference>
<keyword evidence="9" id="KW-1015">Disulfide bond</keyword>
<reference evidence="21 22" key="1">
    <citation type="submission" date="2024-08" db="EMBL/GenBank/DDBJ databases">
        <authorList>
            <person name="Cucini C."/>
            <person name="Frati F."/>
        </authorList>
    </citation>
    <scope>NUCLEOTIDE SEQUENCE [LARGE SCALE GENOMIC DNA]</scope>
</reference>
<evidence type="ECO:0000256" key="14">
    <source>
        <dbReference type="ARBA" id="ARBA00023257"/>
    </source>
</evidence>
<keyword evidence="7 18" id="KW-0406">Ion transport</keyword>
<evidence type="ECO:0000256" key="18">
    <source>
        <dbReference type="RuleBase" id="RU000687"/>
    </source>
</evidence>
<organism evidence="21 22">
    <name type="scientific">Orchesella dallaii</name>
    <dbReference type="NCBI Taxonomy" id="48710"/>
    <lineage>
        <taxon>Eukaryota</taxon>
        <taxon>Metazoa</taxon>
        <taxon>Ecdysozoa</taxon>
        <taxon>Arthropoda</taxon>
        <taxon>Hexapoda</taxon>
        <taxon>Collembola</taxon>
        <taxon>Entomobryomorpha</taxon>
        <taxon>Entomobryoidea</taxon>
        <taxon>Orchesellidae</taxon>
        <taxon>Orchesellinae</taxon>
        <taxon>Orchesella</taxon>
    </lineage>
</organism>
<keyword evidence="1 18" id="KW-0813">Transport</keyword>
<dbReference type="PRINTS" id="PR01079">
    <property type="entry name" value="GABAARALPHA"/>
</dbReference>
<comment type="subcellular location">
    <subcellularLocation>
        <location evidence="17">Postsynaptic cell membrane</location>
        <topology evidence="17">Multi-pass membrane protein</topology>
    </subcellularLocation>
</comment>
<dbReference type="PANTHER" id="PTHR18945">
    <property type="entry name" value="NEUROTRANSMITTER GATED ION CHANNEL"/>
    <property type="match status" value="1"/>
</dbReference>
<keyword evidence="16 18" id="KW-0407">Ion channel</keyword>
<keyword evidence="22" id="KW-1185">Reference proteome</keyword>
<feature type="domain" description="Neurotransmitter-gated ion-channel transmembrane" evidence="20">
    <location>
        <begin position="261"/>
        <end position="353"/>
    </location>
</feature>
<keyword evidence="6" id="KW-0770">Synapse</keyword>
<dbReference type="InterPro" id="IPR001390">
    <property type="entry name" value="GABAAa_rcpt"/>
</dbReference>
<dbReference type="Gene3D" id="2.70.170.10">
    <property type="entry name" value="Neurotransmitter-gated ion-channel ligand-binding domain"/>
    <property type="match status" value="1"/>
</dbReference>
<evidence type="ECO:0000256" key="6">
    <source>
        <dbReference type="ARBA" id="ARBA00023018"/>
    </source>
</evidence>
<evidence type="ECO:0000313" key="22">
    <source>
        <dbReference type="Proteomes" id="UP001642540"/>
    </source>
</evidence>
<dbReference type="InterPro" id="IPR006029">
    <property type="entry name" value="Neurotrans-gated_channel_TM"/>
</dbReference>
<dbReference type="Pfam" id="PF02932">
    <property type="entry name" value="Neur_chan_memb"/>
    <property type="match status" value="1"/>
</dbReference>
<evidence type="ECO:0000256" key="12">
    <source>
        <dbReference type="ARBA" id="ARBA00023180"/>
    </source>
</evidence>
<dbReference type="Gene3D" id="1.20.58.390">
    <property type="entry name" value="Neurotransmitter-gated ion-channel transmembrane domain"/>
    <property type="match status" value="1"/>
</dbReference>
<evidence type="ECO:0000259" key="20">
    <source>
        <dbReference type="Pfam" id="PF02932"/>
    </source>
</evidence>
<evidence type="ECO:0000256" key="5">
    <source>
        <dbReference type="ARBA" id="ARBA00022989"/>
    </source>
</evidence>
<dbReference type="EMBL" id="CAXLJM020000062">
    <property type="protein sequence ID" value="CAL8119985.1"/>
    <property type="molecule type" value="Genomic_DNA"/>
</dbReference>
<gene>
    <name evidence="21" type="ORF">ODALV1_LOCUS18802</name>
</gene>
<evidence type="ECO:0000256" key="3">
    <source>
        <dbReference type="ARBA" id="ARBA00022692"/>
    </source>
</evidence>
<evidence type="ECO:0000256" key="10">
    <source>
        <dbReference type="ARBA" id="ARBA00023170"/>
    </source>
</evidence>
<dbReference type="NCBIfam" id="TIGR00860">
    <property type="entry name" value="LIC"/>
    <property type="match status" value="1"/>
</dbReference>
<feature type="transmembrane region" description="Helical" evidence="18">
    <location>
        <begin position="284"/>
        <end position="304"/>
    </location>
</feature>
<evidence type="ECO:0000256" key="4">
    <source>
        <dbReference type="ARBA" id="ARBA00022729"/>
    </source>
</evidence>
<evidence type="ECO:0000256" key="7">
    <source>
        <dbReference type="ARBA" id="ARBA00023065"/>
    </source>
</evidence>
<evidence type="ECO:0000256" key="15">
    <source>
        <dbReference type="ARBA" id="ARBA00023286"/>
    </source>
</evidence>
<evidence type="ECO:0000256" key="2">
    <source>
        <dbReference type="ARBA" id="ARBA00022475"/>
    </source>
</evidence>
<dbReference type="CDD" id="cd19049">
    <property type="entry name" value="LGIC_TM_anion"/>
    <property type="match status" value="1"/>
</dbReference>
<dbReference type="PRINTS" id="PR00252">
    <property type="entry name" value="NRIONCHANNEL"/>
</dbReference>
<evidence type="ECO:0000256" key="16">
    <source>
        <dbReference type="ARBA" id="ARBA00023303"/>
    </source>
</evidence>
<evidence type="ECO:0000313" key="21">
    <source>
        <dbReference type="EMBL" id="CAL8119985.1"/>
    </source>
</evidence>
<dbReference type="InterPro" id="IPR036719">
    <property type="entry name" value="Neuro-gated_channel_TM_sf"/>
</dbReference>
<evidence type="ECO:0000256" key="8">
    <source>
        <dbReference type="ARBA" id="ARBA00023136"/>
    </source>
</evidence>
<comment type="caution">
    <text evidence="21">The sequence shown here is derived from an EMBL/GenBank/DDBJ whole genome shotgun (WGS) entry which is preliminary data.</text>
</comment>
<keyword evidence="13" id="KW-0868">Chloride</keyword>
<keyword evidence="5 18" id="KW-1133">Transmembrane helix</keyword>
<evidence type="ECO:0000256" key="9">
    <source>
        <dbReference type="ARBA" id="ARBA00023157"/>
    </source>
</evidence>
<proteinExistence type="inferred from homology"/>
<evidence type="ECO:0000256" key="1">
    <source>
        <dbReference type="ARBA" id="ARBA00022448"/>
    </source>
</evidence>
<dbReference type="SUPFAM" id="SSF90112">
    <property type="entry name" value="Neurotransmitter-gated ion-channel transmembrane pore"/>
    <property type="match status" value="1"/>
</dbReference>
<dbReference type="InterPro" id="IPR038050">
    <property type="entry name" value="Neuro_actylchol_rec"/>
</dbReference>
<dbReference type="InterPro" id="IPR006028">
    <property type="entry name" value="GABAA/Glycine_rcpt"/>
</dbReference>
<keyword evidence="11" id="KW-0869">Chloride channel</keyword>
<evidence type="ECO:0000256" key="11">
    <source>
        <dbReference type="ARBA" id="ARBA00023173"/>
    </source>
</evidence>
<dbReference type="Proteomes" id="UP001642540">
    <property type="component" value="Unassembled WGS sequence"/>
</dbReference>
<sequence length="446" mass="51612">MRSLMTWLFHFESVIFLWILSLIVLVHPQQLRYNKELSKHVTNLLDGLLKEDRYDKRIRPNFGGPPVTIEVNMYIKSLGPVSETEEVYSLDCYFRQMWVDNRLKFNASATGLSEFSMNWLFLDKVWKPDTYFVNGKKSYLHSITVPNKFLRLRQDGLLTYSMRLTIKASCPMHLRKFPLDSQSCPLDIGSYGYSNNDVLYAWLKSNKDAVGTEDGVNLAQYNLTGIKMKEEIRLSSRGDNFSVVAVHFHLKRHTGYFMLQVYVPCTLIVSCSWVSFWIDPQAVPARVSLGVTTVLSMTTLGFGGRSQMPRTSYATALDWFVIICFSFVFASMVEYAAINFLDKMTKDVAAKATKKKRPPSAEGEAQPSFILIRLLRDVALWFYRQFKDPWQLPKTPGSKFSQVDIYSRKIFPLSFAIINTIYWTSFMYYFDDEPPVREQVPMQTNM</sequence>
<dbReference type="PRINTS" id="PR00253">
    <property type="entry name" value="GABAARECEPTR"/>
</dbReference>
<dbReference type="InterPro" id="IPR006201">
    <property type="entry name" value="Neur_channel"/>
</dbReference>
<keyword evidence="15" id="KW-1071">Ligand-gated ion channel</keyword>
<accession>A0ABP1R523</accession>
<comment type="similarity">
    <text evidence="18">Belongs to the ligand-gated ion channel (TC 1.A.9) family.</text>
</comment>
<feature type="transmembrane region" description="Helical" evidence="18">
    <location>
        <begin position="316"/>
        <end position="338"/>
    </location>
</feature>
<dbReference type="InterPro" id="IPR006202">
    <property type="entry name" value="Neur_chan_lig-bd"/>
</dbReference>
<evidence type="ECO:0000256" key="17">
    <source>
        <dbReference type="ARBA" id="ARBA00034104"/>
    </source>
</evidence>
<dbReference type="Pfam" id="PF02931">
    <property type="entry name" value="Neur_chan_LBD"/>
    <property type="match status" value="1"/>
</dbReference>
<keyword evidence="8 18" id="KW-0472">Membrane</keyword>
<feature type="transmembrane region" description="Helical" evidence="18">
    <location>
        <begin position="6"/>
        <end position="26"/>
    </location>
</feature>
<dbReference type="InterPro" id="IPR018000">
    <property type="entry name" value="Neurotransmitter_ion_chnl_CS"/>
</dbReference>
<keyword evidence="3 18" id="KW-0812">Transmembrane</keyword>
<keyword evidence="4" id="KW-0732">Signal</keyword>
<feature type="domain" description="Neurotransmitter-gated ion-channel ligand-binding" evidence="19">
    <location>
        <begin position="42"/>
        <end position="254"/>
    </location>
</feature>
<evidence type="ECO:0000256" key="13">
    <source>
        <dbReference type="ARBA" id="ARBA00023214"/>
    </source>
</evidence>
<keyword evidence="2" id="KW-1003">Cell membrane</keyword>
<feature type="transmembrane region" description="Helical" evidence="18">
    <location>
        <begin position="256"/>
        <end position="278"/>
    </location>
</feature>
<feature type="transmembrane region" description="Helical" evidence="18">
    <location>
        <begin position="410"/>
        <end position="430"/>
    </location>
</feature>
<keyword evidence="14" id="KW-0628">Postsynaptic cell membrane</keyword>
<name>A0ABP1R523_9HEXA</name>